<feature type="transmembrane region" description="Helical" evidence="1">
    <location>
        <begin position="20"/>
        <end position="41"/>
    </location>
</feature>
<protein>
    <recommendedName>
        <fullName evidence="4">DUF3667 domain-containing protein</fullName>
    </recommendedName>
</protein>
<feature type="transmembrane region" description="Helical" evidence="1">
    <location>
        <begin position="135"/>
        <end position="154"/>
    </location>
</feature>
<proteinExistence type="predicted"/>
<keyword evidence="1" id="KW-0812">Transmembrane</keyword>
<gene>
    <name evidence="2" type="ORF">BST99_06350</name>
</gene>
<feature type="transmembrane region" description="Helical" evidence="1">
    <location>
        <begin position="76"/>
        <end position="95"/>
    </location>
</feature>
<dbReference type="AlphaFoldDB" id="A0A2S7T657"/>
<dbReference type="EMBL" id="MQVX01000001">
    <property type="protein sequence ID" value="PQJ15403.1"/>
    <property type="molecule type" value="Genomic_DNA"/>
</dbReference>
<comment type="caution">
    <text evidence="2">The sequence shown here is derived from an EMBL/GenBank/DDBJ whole genome shotgun (WGS) entry which is preliminary data.</text>
</comment>
<feature type="transmembrane region" description="Helical" evidence="1">
    <location>
        <begin position="102"/>
        <end position="123"/>
    </location>
</feature>
<keyword evidence="1" id="KW-1133">Transmembrane helix</keyword>
<keyword evidence="3" id="KW-1185">Reference proteome</keyword>
<dbReference type="Proteomes" id="UP000239366">
    <property type="component" value="Unassembled WGS sequence"/>
</dbReference>
<organism evidence="2 3">
    <name type="scientific">Aureicoccus marinus</name>
    <dbReference type="NCBI Taxonomy" id="754435"/>
    <lineage>
        <taxon>Bacteria</taxon>
        <taxon>Pseudomonadati</taxon>
        <taxon>Bacteroidota</taxon>
        <taxon>Flavobacteriia</taxon>
        <taxon>Flavobacteriales</taxon>
        <taxon>Flavobacteriaceae</taxon>
        <taxon>Aureicoccus</taxon>
    </lineage>
</organism>
<keyword evidence="1" id="KW-0472">Membrane</keyword>
<reference evidence="3" key="1">
    <citation type="submission" date="2016-11" db="EMBL/GenBank/DDBJ databases">
        <title>Trade-off between light-utilization and light-protection in marine flavobacteria.</title>
        <authorList>
            <person name="Kumagai Y."/>
            <person name="Yoshizawa S."/>
            <person name="Kogure K."/>
        </authorList>
    </citation>
    <scope>NUCLEOTIDE SEQUENCE [LARGE SCALE GENOMIC DNA]</scope>
    <source>
        <strain evidence="3">SG-18</strain>
    </source>
</reference>
<evidence type="ECO:0000256" key="1">
    <source>
        <dbReference type="SAM" id="Phobius"/>
    </source>
</evidence>
<evidence type="ECO:0008006" key="4">
    <source>
        <dbReference type="Google" id="ProtNLM"/>
    </source>
</evidence>
<name>A0A2S7T657_9FLAO</name>
<evidence type="ECO:0000313" key="3">
    <source>
        <dbReference type="Proteomes" id="UP000239366"/>
    </source>
</evidence>
<evidence type="ECO:0000313" key="2">
    <source>
        <dbReference type="EMBL" id="PQJ15403.1"/>
    </source>
</evidence>
<feature type="transmembrane region" description="Helical" evidence="1">
    <location>
        <begin position="166"/>
        <end position="187"/>
    </location>
</feature>
<sequence>MFSRPGASVQEYLHENRSRLTKPISFVIFCSLLYSLFSHYFPIEGFFNQFERGYAEALGIEKTTLFNLFQWTENNYGFANILLSMFVAPWVRLFFRKSGYNYFEVLVLLLYVMGIYTLIYAAFNLLEILSGYAFHYWGVLIGLIYFVWAVAQFYGKSKKRNYIKAALAYFLGFFLFYFSISVLGAFIDLANNPVTKA</sequence>
<accession>A0A2S7T657</accession>